<evidence type="ECO:0000313" key="2">
    <source>
        <dbReference type="EMBL" id="KAF5790601.1"/>
    </source>
</evidence>
<keyword evidence="4" id="KW-1185">Reference proteome</keyword>
<reference evidence="3" key="2">
    <citation type="submission" date="2017-02" db="EMBL/GenBank/DDBJ databases">
        <title>Sunflower complete genome.</title>
        <authorList>
            <person name="Langlade N."/>
            <person name="Munos S."/>
        </authorList>
    </citation>
    <scope>NUCLEOTIDE SEQUENCE [LARGE SCALE GENOMIC DNA]</scope>
    <source>
        <tissue evidence="3">Leaves</tissue>
    </source>
</reference>
<evidence type="ECO:0000313" key="4">
    <source>
        <dbReference type="Proteomes" id="UP000215914"/>
    </source>
</evidence>
<keyword evidence="1" id="KW-1133">Transmembrane helix</keyword>
<dbReference type="EMBL" id="CM007898">
    <property type="protein sequence ID" value="OTG14811.1"/>
    <property type="molecule type" value="Genomic_DNA"/>
</dbReference>
<accession>A0A251TXU9</accession>
<keyword evidence="1" id="KW-0812">Transmembrane</keyword>
<organism evidence="3 4">
    <name type="scientific">Helianthus annuus</name>
    <name type="common">Common sunflower</name>
    <dbReference type="NCBI Taxonomy" id="4232"/>
    <lineage>
        <taxon>Eukaryota</taxon>
        <taxon>Viridiplantae</taxon>
        <taxon>Streptophyta</taxon>
        <taxon>Embryophyta</taxon>
        <taxon>Tracheophyta</taxon>
        <taxon>Spermatophyta</taxon>
        <taxon>Magnoliopsida</taxon>
        <taxon>eudicotyledons</taxon>
        <taxon>Gunneridae</taxon>
        <taxon>Pentapetalae</taxon>
        <taxon>asterids</taxon>
        <taxon>campanulids</taxon>
        <taxon>Asterales</taxon>
        <taxon>Asteraceae</taxon>
        <taxon>Asteroideae</taxon>
        <taxon>Heliantheae alliance</taxon>
        <taxon>Heliantheae</taxon>
        <taxon>Helianthus</taxon>
    </lineage>
</organism>
<protein>
    <submittedName>
        <fullName evidence="3">Uncharacterized protein</fullName>
    </submittedName>
</protein>
<feature type="transmembrane region" description="Helical" evidence="1">
    <location>
        <begin position="20"/>
        <end position="37"/>
    </location>
</feature>
<dbReference type="AlphaFoldDB" id="A0A251TXU9"/>
<dbReference type="Proteomes" id="UP000215914">
    <property type="component" value="Chromosome 9"/>
</dbReference>
<evidence type="ECO:0000256" key="1">
    <source>
        <dbReference type="SAM" id="Phobius"/>
    </source>
</evidence>
<name>A0A251TXU9_HELAN</name>
<gene>
    <name evidence="3" type="ORF">HannXRQ_Chr09g0253551</name>
    <name evidence="2" type="ORF">HanXRQr2_Chr09g0385141</name>
</gene>
<evidence type="ECO:0000313" key="3">
    <source>
        <dbReference type="EMBL" id="OTG14811.1"/>
    </source>
</evidence>
<reference evidence="2 4" key="1">
    <citation type="journal article" date="2017" name="Nature">
        <title>The sunflower genome provides insights into oil metabolism, flowering and Asterid evolution.</title>
        <authorList>
            <person name="Badouin H."/>
            <person name="Gouzy J."/>
            <person name="Grassa C.J."/>
            <person name="Murat F."/>
            <person name="Staton S.E."/>
            <person name="Cottret L."/>
            <person name="Lelandais-Briere C."/>
            <person name="Owens G.L."/>
            <person name="Carrere S."/>
            <person name="Mayjonade B."/>
            <person name="Legrand L."/>
            <person name="Gill N."/>
            <person name="Kane N.C."/>
            <person name="Bowers J.E."/>
            <person name="Hubner S."/>
            <person name="Bellec A."/>
            <person name="Berard A."/>
            <person name="Berges H."/>
            <person name="Blanchet N."/>
            <person name="Boniface M.C."/>
            <person name="Brunel D."/>
            <person name="Catrice O."/>
            <person name="Chaidir N."/>
            <person name="Claudel C."/>
            <person name="Donnadieu C."/>
            <person name="Faraut T."/>
            <person name="Fievet G."/>
            <person name="Helmstetter N."/>
            <person name="King M."/>
            <person name="Knapp S.J."/>
            <person name="Lai Z."/>
            <person name="Le Paslier M.C."/>
            <person name="Lippi Y."/>
            <person name="Lorenzon L."/>
            <person name="Mandel J.R."/>
            <person name="Marage G."/>
            <person name="Marchand G."/>
            <person name="Marquand E."/>
            <person name="Bret-Mestries E."/>
            <person name="Morien E."/>
            <person name="Nambeesan S."/>
            <person name="Nguyen T."/>
            <person name="Pegot-Espagnet P."/>
            <person name="Pouilly N."/>
            <person name="Raftis F."/>
            <person name="Sallet E."/>
            <person name="Schiex T."/>
            <person name="Thomas J."/>
            <person name="Vandecasteele C."/>
            <person name="Vares D."/>
            <person name="Vear F."/>
            <person name="Vautrin S."/>
            <person name="Crespi M."/>
            <person name="Mangin B."/>
            <person name="Burke J.M."/>
            <person name="Salse J."/>
            <person name="Munos S."/>
            <person name="Vincourt P."/>
            <person name="Rieseberg L.H."/>
            <person name="Langlade N.B."/>
        </authorList>
    </citation>
    <scope>NUCLEOTIDE SEQUENCE [LARGE SCALE GENOMIC DNA]</scope>
    <source>
        <strain evidence="4">cv. SF193</strain>
        <tissue evidence="2">Leaves</tissue>
    </source>
</reference>
<sequence length="53" mass="6144">MPISTIIRNLIRQISINVRMNISVIALVIHVVVTLYGRPFLNFRYPSGNYKIE</sequence>
<reference evidence="2" key="3">
    <citation type="submission" date="2020-06" db="EMBL/GenBank/DDBJ databases">
        <title>Helianthus annuus Genome sequencing and assembly Release 2.</title>
        <authorList>
            <person name="Gouzy J."/>
            <person name="Langlade N."/>
            <person name="Munos S."/>
        </authorList>
    </citation>
    <scope>NUCLEOTIDE SEQUENCE</scope>
    <source>
        <tissue evidence="2">Leaves</tissue>
    </source>
</reference>
<dbReference type="InParanoid" id="A0A251TXU9"/>
<proteinExistence type="predicted"/>
<dbReference type="EMBL" id="MNCJ02000324">
    <property type="protein sequence ID" value="KAF5790601.1"/>
    <property type="molecule type" value="Genomic_DNA"/>
</dbReference>
<keyword evidence="1" id="KW-0472">Membrane</keyword>
<dbReference type="Gramene" id="mRNA:HanXRQr2_Chr09g0385141">
    <property type="protein sequence ID" value="mRNA:HanXRQr2_Chr09g0385141"/>
    <property type="gene ID" value="HanXRQr2_Chr09g0385141"/>
</dbReference>